<evidence type="ECO:0000313" key="4">
    <source>
        <dbReference type="Proteomes" id="UP000011910"/>
    </source>
</evidence>
<keyword evidence="3" id="KW-0808">Transferase</keyword>
<reference evidence="3 4" key="1">
    <citation type="journal article" date="2013" name="Genome Announc.">
        <title>Draft Genome Sequence of Cesiribacter andamanensis Strain AMV16T, Isolated from a Soil Sample from a Mud Volcano in the Andaman Islands, India.</title>
        <authorList>
            <person name="Shivaji S."/>
            <person name="Ara S."/>
            <person name="Begum Z."/>
            <person name="Srinivas T.N."/>
            <person name="Singh A."/>
            <person name="Kumar Pinnaka A."/>
        </authorList>
    </citation>
    <scope>NUCLEOTIDE SEQUENCE [LARGE SCALE GENOMIC DNA]</scope>
    <source>
        <strain evidence="3 4">AMV16</strain>
    </source>
</reference>
<dbReference type="eggNOG" id="COG2972">
    <property type="taxonomic scope" value="Bacteria"/>
</dbReference>
<dbReference type="Proteomes" id="UP000011910">
    <property type="component" value="Unassembled WGS sequence"/>
</dbReference>
<evidence type="ECO:0000313" key="3">
    <source>
        <dbReference type="EMBL" id="EMR02596.1"/>
    </source>
</evidence>
<evidence type="ECO:0000259" key="2">
    <source>
        <dbReference type="Pfam" id="PF06580"/>
    </source>
</evidence>
<feature type="domain" description="Signal transduction histidine kinase internal region" evidence="2">
    <location>
        <begin position="150"/>
        <end position="228"/>
    </location>
</feature>
<gene>
    <name evidence="3" type="primary">yehU_3</name>
    <name evidence="3" type="ORF">ADICEAN_02252</name>
</gene>
<dbReference type="Pfam" id="PF06580">
    <property type="entry name" value="His_kinase"/>
    <property type="match status" value="1"/>
</dbReference>
<dbReference type="InterPro" id="IPR036890">
    <property type="entry name" value="HATPase_C_sf"/>
</dbReference>
<dbReference type="EMBL" id="AODQ01000052">
    <property type="protein sequence ID" value="EMR02596.1"/>
    <property type="molecule type" value="Genomic_DNA"/>
</dbReference>
<feature type="transmembrane region" description="Helical" evidence="1">
    <location>
        <begin position="108"/>
        <end position="133"/>
    </location>
</feature>
<dbReference type="STRING" id="1279009.ADICEAN_02252"/>
<keyword evidence="4" id="KW-1185">Reference proteome</keyword>
<keyword evidence="1" id="KW-0472">Membrane</keyword>
<keyword evidence="3" id="KW-0418">Kinase</keyword>
<keyword evidence="1" id="KW-1133">Transmembrane helix</keyword>
<feature type="transmembrane region" description="Helical" evidence="1">
    <location>
        <begin position="7"/>
        <end position="29"/>
    </location>
</feature>
<sequence length="341" mass="39383">MTRNTVYWICQLGGWSLYCIINLFFYLLFEDHKPEQILFLFLTVAYSFMVTHAFRWWVHRREWLKLTTGRLVPRMLLAIIVMSLVVYLLQLATSLLDAGLPFGFSLNVALLNVLTHMTIMFIWCVIYIAYHYVERYNATLRYEAALTEMTLNRLKSQLNPHFIFNALNSMRALVDEDPQKAKSAITQLSNILRNSLVMDKRRLVSFQDELQTVKDYLALEGIRFEERLNTRYTVSPDAEEFQIPPMMLQTLVENGIKHGISNLVDGGIVHIDAHVKDQKLHVLVRNSGQYVNGVKKKTTNSGVGIANTKQRLKLLYGNKAHFSIKNDTDKTVLTELIIPQP</sequence>
<dbReference type="RefSeq" id="WP_009195645.1">
    <property type="nucleotide sequence ID" value="NZ_AODQ01000052.1"/>
</dbReference>
<keyword evidence="1" id="KW-0812">Transmembrane</keyword>
<proteinExistence type="predicted"/>
<organism evidence="3 4">
    <name type="scientific">Cesiribacter andamanensis AMV16</name>
    <dbReference type="NCBI Taxonomy" id="1279009"/>
    <lineage>
        <taxon>Bacteria</taxon>
        <taxon>Pseudomonadati</taxon>
        <taxon>Bacteroidota</taxon>
        <taxon>Cytophagia</taxon>
        <taxon>Cytophagales</taxon>
        <taxon>Cesiribacteraceae</taxon>
        <taxon>Cesiribacter</taxon>
    </lineage>
</organism>
<dbReference type="EC" id="2.7.13.3" evidence="3"/>
<name>M7N5T4_9BACT</name>
<dbReference type="GO" id="GO:0000155">
    <property type="term" value="F:phosphorelay sensor kinase activity"/>
    <property type="evidence" value="ECO:0007669"/>
    <property type="project" value="InterPro"/>
</dbReference>
<evidence type="ECO:0000256" key="1">
    <source>
        <dbReference type="SAM" id="Phobius"/>
    </source>
</evidence>
<dbReference type="OrthoDB" id="9792992at2"/>
<feature type="transmembrane region" description="Helical" evidence="1">
    <location>
        <begin position="75"/>
        <end position="96"/>
    </location>
</feature>
<dbReference type="SUPFAM" id="SSF55874">
    <property type="entry name" value="ATPase domain of HSP90 chaperone/DNA topoisomerase II/histidine kinase"/>
    <property type="match status" value="1"/>
</dbReference>
<dbReference type="PATRIC" id="fig|1279009.4.peg.2286"/>
<protein>
    <submittedName>
        <fullName evidence="3">Putative sensor-like histidine kinase YehU</fullName>
        <ecNumber evidence="3">2.7.13.3</ecNumber>
    </submittedName>
</protein>
<dbReference type="GO" id="GO:0016020">
    <property type="term" value="C:membrane"/>
    <property type="evidence" value="ECO:0007669"/>
    <property type="project" value="InterPro"/>
</dbReference>
<dbReference type="AlphaFoldDB" id="M7N5T4"/>
<dbReference type="PANTHER" id="PTHR34220:SF7">
    <property type="entry name" value="SENSOR HISTIDINE KINASE YPDA"/>
    <property type="match status" value="1"/>
</dbReference>
<dbReference type="Gene3D" id="3.30.565.10">
    <property type="entry name" value="Histidine kinase-like ATPase, C-terminal domain"/>
    <property type="match status" value="1"/>
</dbReference>
<comment type="caution">
    <text evidence="3">The sequence shown here is derived from an EMBL/GenBank/DDBJ whole genome shotgun (WGS) entry which is preliminary data.</text>
</comment>
<accession>M7N5T4</accession>
<feature type="transmembrane region" description="Helical" evidence="1">
    <location>
        <begin position="35"/>
        <end position="54"/>
    </location>
</feature>
<dbReference type="PANTHER" id="PTHR34220">
    <property type="entry name" value="SENSOR HISTIDINE KINASE YPDA"/>
    <property type="match status" value="1"/>
</dbReference>
<dbReference type="InterPro" id="IPR050640">
    <property type="entry name" value="Bact_2-comp_sensor_kinase"/>
</dbReference>
<dbReference type="InterPro" id="IPR010559">
    <property type="entry name" value="Sig_transdc_His_kin_internal"/>
</dbReference>